<comment type="caution">
    <text evidence="2">The sequence shown here is derived from an EMBL/GenBank/DDBJ whole genome shotgun (WGS) entry which is preliminary data.</text>
</comment>
<protein>
    <submittedName>
        <fullName evidence="2">TM0106 family RecB-like putative nuclease</fullName>
    </submittedName>
</protein>
<dbReference type="Proteomes" id="UP000470470">
    <property type="component" value="Unassembled WGS sequence"/>
</dbReference>
<sequence>MKDERLPADAGEVTSTRHPLVLGGYAAKQCPRATHNAHDLTVPRPTWEPDSATEERMAAGRVFEGRVVEALLAALPGAVDLGYLEGRKHEHVAETMRHLAAGTALVIGGRLPDDPAGGRTGMPDLLIRGEDREDGVPGYHVGDVKHHLTLQRKDGAVAVSVPSAPNRARAVEAPGVRLRWREEDCLQLAHYWRMLETAGHAAGHPWGAVIGTDGESGYVEHSLVLVWHDLALPAFTTFSRSSGSARRSSLERYDHEHAFRVAVAEVARRRTGAADDPEPLVQPIGHEECGDCKWASVCVDVLPAYGLSNQLRADLSVREYLTLRSVGITTVEQLASADPDVLYDDAYAHETAHLRLRAQRLQKAHLHAQLAHAGLTLRRRDAEMAVPVADIEYDVDCEWSTDGHVYLWGVLRSTVDGGTYVPFMDLSIADDESEYGLTVRFLRWLDDQVITDRAAGQSTAIFHYSHAELTRINRVMTALGRSLPELSPQAAPSGWTDLLPLVKGSLDSRRGHGLKVVAVHGAGFAWRDEDPGGLQSQLWFEQASAGDSFAEERLLAYNEDDVRATKAIRTWLLA</sequence>
<organism evidence="2 3">
    <name type="scientific">Goekera deserti</name>
    <dbReference type="NCBI Taxonomy" id="2497753"/>
    <lineage>
        <taxon>Bacteria</taxon>
        <taxon>Bacillati</taxon>
        <taxon>Actinomycetota</taxon>
        <taxon>Actinomycetes</taxon>
        <taxon>Geodermatophilales</taxon>
        <taxon>Geodermatophilaceae</taxon>
        <taxon>Goekera</taxon>
    </lineage>
</organism>
<evidence type="ECO:0000313" key="3">
    <source>
        <dbReference type="Proteomes" id="UP000470470"/>
    </source>
</evidence>
<gene>
    <name evidence="2" type="ORF">G1H19_22225</name>
</gene>
<dbReference type="InterPro" id="IPR038720">
    <property type="entry name" value="YprB_RNase_H-like_dom"/>
</dbReference>
<dbReference type="AlphaFoldDB" id="A0A7K3WLT1"/>
<feature type="domain" description="YprB ribonuclease H-like" evidence="1">
    <location>
        <begin position="402"/>
        <end position="572"/>
    </location>
</feature>
<evidence type="ECO:0000313" key="2">
    <source>
        <dbReference type="EMBL" id="NEL56690.1"/>
    </source>
</evidence>
<proteinExistence type="predicted"/>
<reference evidence="2 3" key="1">
    <citation type="submission" date="2020-02" db="EMBL/GenBank/DDBJ databases">
        <title>The whole genome sequence of CPCC 205119.</title>
        <authorList>
            <person name="Jiang Z."/>
        </authorList>
    </citation>
    <scope>NUCLEOTIDE SEQUENCE [LARGE SCALE GENOMIC DNA]</scope>
    <source>
        <strain evidence="2 3">CPCC 205119</strain>
    </source>
</reference>
<accession>A0A7K3WLT1</accession>
<dbReference type="InterPro" id="IPR019993">
    <property type="entry name" value="RecB_nuclease_TM0106_put"/>
</dbReference>
<name>A0A7K3WLT1_9ACTN</name>
<evidence type="ECO:0000259" key="1">
    <source>
        <dbReference type="Pfam" id="PF13482"/>
    </source>
</evidence>
<dbReference type="Pfam" id="PF13482">
    <property type="entry name" value="RNase_H_2"/>
    <property type="match status" value="1"/>
</dbReference>
<dbReference type="SUPFAM" id="SSF53098">
    <property type="entry name" value="Ribonuclease H-like"/>
    <property type="match status" value="1"/>
</dbReference>
<keyword evidence="3" id="KW-1185">Reference proteome</keyword>
<dbReference type="InterPro" id="IPR012337">
    <property type="entry name" value="RNaseH-like_sf"/>
</dbReference>
<dbReference type="EMBL" id="JAAGWK010000041">
    <property type="protein sequence ID" value="NEL56690.1"/>
    <property type="molecule type" value="Genomic_DNA"/>
</dbReference>
<dbReference type="NCBIfam" id="TIGR03491">
    <property type="entry name" value="TM0106 family RecB-like putative nuclease"/>
    <property type="match status" value="1"/>
</dbReference>
<dbReference type="RefSeq" id="WP_152729553.1">
    <property type="nucleotide sequence ID" value="NZ_JAABOZ010000003.1"/>
</dbReference>